<reference evidence="2 3" key="1">
    <citation type="journal article" date="2018" name="Nat. Biotechnol.">
        <title>A standardized bacterial taxonomy based on genome phylogeny substantially revises the tree of life.</title>
        <authorList>
            <person name="Parks D.H."/>
            <person name="Chuvochina M."/>
            <person name="Waite D.W."/>
            <person name="Rinke C."/>
            <person name="Skarshewski A."/>
            <person name="Chaumeil P.A."/>
            <person name="Hugenholtz P."/>
        </authorList>
    </citation>
    <scope>NUCLEOTIDE SEQUENCE [LARGE SCALE GENOMIC DNA]</scope>
    <source>
        <strain evidence="2">UBA8844</strain>
    </source>
</reference>
<feature type="signal peptide" evidence="1">
    <location>
        <begin position="1"/>
        <end position="26"/>
    </location>
</feature>
<sequence>MTARFTRWCCALVAAAMALTSVNALRAHDFWLVPDAFSLVPGGRIGVRGQTSSLFPTSLSAVTPDRIVNASVLTASAVHRITALSTDGASLRLAHTPAVGGQHMVAVQLAPRTVRESPASFRRYLDLEGAPEARERYERDGLLPVVGGDSLTRRYAKYAKTLVEVGRGARAFDRVAGHPLEFIPLSDPSALRAGDTLRLRLLLLGKPAAFARLHAGSVPERPSSRVDTSAARRASIRDVAVSTDSAGVATVVITPPGLWNVRTLQIVPAPPRSGADWDVHWATLVFRSAPR</sequence>
<keyword evidence="1" id="KW-0732">Signal</keyword>
<evidence type="ECO:0000256" key="1">
    <source>
        <dbReference type="SAM" id="SignalP"/>
    </source>
</evidence>
<comment type="caution">
    <text evidence="2">The sequence shown here is derived from an EMBL/GenBank/DDBJ whole genome shotgun (WGS) entry which is preliminary data.</text>
</comment>
<proteinExistence type="predicted"/>
<dbReference type="Proteomes" id="UP000264071">
    <property type="component" value="Unassembled WGS sequence"/>
</dbReference>
<accession>A0A3D4V6N5</accession>
<dbReference type="EMBL" id="DPIY01000004">
    <property type="protein sequence ID" value="HCT56308.1"/>
    <property type="molecule type" value="Genomic_DNA"/>
</dbReference>
<organism evidence="2 3">
    <name type="scientific">Gemmatimonas aurantiaca</name>
    <dbReference type="NCBI Taxonomy" id="173480"/>
    <lineage>
        <taxon>Bacteria</taxon>
        <taxon>Pseudomonadati</taxon>
        <taxon>Gemmatimonadota</taxon>
        <taxon>Gemmatimonadia</taxon>
        <taxon>Gemmatimonadales</taxon>
        <taxon>Gemmatimonadaceae</taxon>
        <taxon>Gemmatimonas</taxon>
    </lineage>
</organism>
<feature type="chain" id="PRO_5017751123" evidence="1">
    <location>
        <begin position="27"/>
        <end position="291"/>
    </location>
</feature>
<gene>
    <name evidence="2" type="ORF">DGD08_03755</name>
</gene>
<protein>
    <submittedName>
        <fullName evidence="2">DUF4198 domain-containing protein</fullName>
    </submittedName>
</protein>
<dbReference type="InterPro" id="IPR019613">
    <property type="entry name" value="DUF4198"/>
</dbReference>
<evidence type="ECO:0000313" key="3">
    <source>
        <dbReference type="Proteomes" id="UP000264071"/>
    </source>
</evidence>
<dbReference type="AlphaFoldDB" id="A0A3D4V6N5"/>
<dbReference type="Pfam" id="PF10670">
    <property type="entry name" value="DUF4198"/>
    <property type="match status" value="1"/>
</dbReference>
<name>A0A3D4V6N5_9BACT</name>
<evidence type="ECO:0000313" key="2">
    <source>
        <dbReference type="EMBL" id="HCT56308.1"/>
    </source>
</evidence>